<dbReference type="PROSITE" id="PS51253">
    <property type="entry name" value="HTH_CENPB"/>
    <property type="match status" value="1"/>
</dbReference>
<dbReference type="STRING" id="137246.A0A401RGY7"/>
<dbReference type="InterPro" id="IPR050863">
    <property type="entry name" value="CenT-Element_Derived"/>
</dbReference>
<organism evidence="3 4">
    <name type="scientific">Chiloscyllium punctatum</name>
    <name type="common">Brownbanded bambooshark</name>
    <name type="synonym">Hemiscyllium punctatum</name>
    <dbReference type="NCBI Taxonomy" id="137246"/>
    <lineage>
        <taxon>Eukaryota</taxon>
        <taxon>Metazoa</taxon>
        <taxon>Chordata</taxon>
        <taxon>Craniata</taxon>
        <taxon>Vertebrata</taxon>
        <taxon>Chondrichthyes</taxon>
        <taxon>Elasmobranchii</taxon>
        <taxon>Galeomorphii</taxon>
        <taxon>Galeoidea</taxon>
        <taxon>Orectolobiformes</taxon>
        <taxon>Hemiscylliidae</taxon>
        <taxon>Chiloscyllium</taxon>
    </lineage>
</organism>
<dbReference type="Pfam" id="PF03221">
    <property type="entry name" value="HTH_Tnp_Tc5"/>
    <property type="match status" value="1"/>
</dbReference>
<dbReference type="GO" id="GO:0005634">
    <property type="term" value="C:nucleus"/>
    <property type="evidence" value="ECO:0007669"/>
    <property type="project" value="TreeGrafter"/>
</dbReference>
<dbReference type="AlphaFoldDB" id="A0A401RGY7"/>
<dbReference type="PANTHER" id="PTHR19303:SF16">
    <property type="entry name" value="JERKY PROTEIN HOMOLOG-LIKE"/>
    <property type="match status" value="1"/>
</dbReference>
<sequence>MEWIRQRRSERMPLTGLMVMKQARKYHKELNIKGECQYSEGWLQKFKKRNGGKYLKICGEKASADHEAAENCLKGAIYAVANARNDVDKATLTNAWPRLWPTTMFLVNEPADEEFEGFHVTEEKTMIASLVTYTQNLSDETVNKLHEADIVEMLNVDNHVPVLHSLSNGNITEMVLNTGSCTDKCEDSNGDDDELANTVEEVPIDDVVKMCDQSIAGFEQRSFIGEQEIMAIYSIKERLLRQKPMLMRQMTLEEAFKTTACHSAEAVYV</sequence>
<dbReference type="PANTHER" id="PTHR19303">
    <property type="entry name" value="TRANSPOSON"/>
    <property type="match status" value="1"/>
</dbReference>
<comment type="caution">
    <text evidence="3">The sequence shown here is derived from an EMBL/GenBank/DDBJ whole genome shotgun (WGS) entry which is preliminary data.</text>
</comment>
<dbReference type="OMA" id="MIWTLAR"/>
<dbReference type="Proteomes" id="UP000287033">
    <property type="component" value="Unassembled WGS sequence"/>
</dbReference>
<feature type="domain" description="HTH CENPB-type" evidence="2">
    <location>
        <begin position="1"/>
        <end position="56"/>
    </location>
</feature>
<dbReference type="InterPro" id="IPR006600">
    <property type="entry name" value="HTH_CenpB_DNA-bd_dom"/>
</dbReference>
<dbReference type="InterPro" id="IPR009057">
    <property type="entry name" value="Homeodomain-like_sf"/>
</dbReference>
<gene>
    <name evidence="3" type="ORF">chiPu_0017548</name>
</gene>
<reference evidence="3 4" key="1">
    <citation type="journal article" date="2018" name="Nat. Ecol. Evol.">
        <title>Shark genomes provide insights into elasmobranch evolution and the origin of vertebrates.</title>
        <authorList>
            <person name="Hara Y"/>
            <person name="Yamaguchi K"/>
            <person name="Onimaru K"/>
            <person name="Kadota M"/>
            <person name="Koyanagi M"/>
            <person name="Keeley SD"/>
            <person name="Tatsumi K"/>
            <person name="Tanaka K"/>
            <person name="Motone F"/>
            <person name="Kageyama Y"/>
            <person name="Nozu R"/>
            <person name="Adachi N"/>
            <person name="Nishimura O"/>
            <person name="Nakagawa R"/>
            <person name="Tanegashima C"/>
            <person name="Kiyatake I"/>
            <person name="Matsumoto R"/>
            <person name="Murakumo K"/>
            <person name="Nishida K"/>
            <person name="Terakita A"/>
            <person name="Kuratani S"/>
            <person name="Sato K"/>
            <person name="Hyodo S Kuraku.S."/>
        </authorList>
    </citation>
    <scope>NUCLEOTIDE SEQUENCE [LARGE SCALE GENOMIC DNA]</scope>
</reference>
<evidence type="ECO:0000259" key="2">
    <source>
        <dbReference type="PROSITE" id="PS51253"/>
    </source>
</evidence>
<keyword evidence="4" id="KW-1185">Reference proteome</keyword>
<dbReference type="OrthoDB" id="125347at2759"/>
<protein>
    <recommendedName>
        <fullName evidence="2">HTH CENPB-type domain-containing protein</fullName>
    </recommendedName>
</protein>
<proteinExistence type="predicted"/>
<evidence type="ECO:0000256" key="1">
    <source>
        <dbReference type="ARBA" id="ARBA00023125"/>
    </source>
</evidence>
<dbReference type="SUPFAM" id="SSF46689">
    <property type="entry name" value="Homeodomain-like"/>
    <property type="match status" value="1"/>
</dbReference>
<dbReference type="GO" id="GO:0003677">
    <property type="term" value="F:DNA binding"/>
    <property type="evidence" value="ECO:0007669"/>
    <property type="project" value="UniProtKB-KW"/>
</dbReference>
<evidence type="ECO:0000313" key="4">
    <source>
        <dbReference type="Proteomes" id="UP000287033"/>
    </source>
</evidence>
<dbReference type="Gene3D" id="1.10.10.60">
    <property type="entry name" value="Homeodomain-like"/>
    <property type="match status" value="1"/>
</dbReference>
<evidence type="ECO:0000313" key="3">
    <source>
        <dbReference type="EMBL" id="GCC17419.1"/>
    </source>
</evidence>
<name>A0A401RGY7_CHIPU</name>
<keyword evidence="1" id="KW-0238">DNA-binding</keyword>
<dbReference type="EMBL" id="BEZZ01001312">
    <property type="protein sequence ID" value="GCC17419.1"/>
    <property type="molecule type" value="Genomic_DNA"/>
</dbReference>
<accession>A0A401RGY7</accession>